<feature type="signal peptide" evidence="2">
    <location>
        <begin position="1"/>
        <end position="28"/>
    </location>
</feature>
<sequence>MKRLTISFFLTMMGLVSLIGLSANSAQAAELPYLMIMGEDNDRDAIPRDSRVFRRVLNELADAMNADGFDVYDETAVSLDDYAQGRSRRSDAELIDIARSVKRPPIDVVVLFEVYASAERLDYTTKVRTRLSGRLLDVHSGRRLGNFEVSSPRNFRAPVNCNRECILETVGNNARLLARDVADVLVQKLGDEVDYGYDDRDDYDDRDGYDKGSTKDMARRRGNDGCRGRVQDVFLNFQNFTEQEMLDMEDVILAKFSCYVDHRPAASHGRTHEYVYKTRLHTGKMKRNLIRALEYLGMSGRVKYQGKEFTVSKVNKRRSRYYQDGAKW</sequence>
<protein>
    <submittedName>
        <fullName evidence="3">Uncharacterized protein</fullName>
    </submittedName>
</protein>
<dbReference type="EMBL" id="FLYE01000023">
    <property type="protein sequence ID" value="SCA56820.1"/>
    <property type="molecule type" value="Genomic_DNA"/>
</dbReference>
<feature type="region of interest" description="Disordered" evidence="1">
    <location>
        <begin position="204"/>
        <end position="223"/>
    </location>
</feature>
<dbReference type="OrthoDB" id="5446097at2"/>
<feature type="chain" id="PRO_5008680772" evidence="2">
    <location>
        <begin position="29"/>
        <end position="328"/>
    </location>
</feature>
<feature type="compositionally biased region" description="Basic and acidic residues" evidence="1">
    <location>
        <begin position="206"/>
        <end position="223"/>
    </location>
</feature>
<evidence type="ECO:0000256" key="2">
    <source>
        <dbReference type="SAM" id="SignalP"/>
    </source>
</evidence>
<gene>
    <name evidence="3" type="ORF">MTBPR1_30190</name>
</gene>
<evidence type="ECO:0000313" key="4">
    <source>
        <dbReference type="Proteomes" id="UP000231658"/>
    </source>
</evidence>
<dbReference type="RefSeq" id="WP_069188887.1">
    <property type="nucleotide sequence ID" value="NZ_FLYE01000023.1"/>
</dbReference>
<reference evidence="3 4" key="1">
    <citation type="submission" date="2016-07" db="EMBL/GenBank/DDBJ databases">
        <authorList>
            <person name="Lefevre C.T."/>
        </authorList>
    </citation>
    <scope>NUCLEOTIDE SEQUENCE [LARGE SCALE GENOMIC DNA]</scope>
    <source>
        <strain evidence="3">PR1</strain>
    </source>
</reference>
<evidence type="ECO:0000256" key="1">
    <source>
        <dbReference type="SAM" id="MobiDB-lite"/>
    </source>
</evidence>
<dbReference type="STRING" id="1867952.MTBPR1_30190"/>
<accession>A0A1C3RHR5</accession>
<keyword evidence="2" id="KW-0732">Signal</keyword>
<evidence type="ECO:0000313" key="3">
    <source>
        <dbReference type="EMBL" id="SCA56820.1"/>
    </source>
</evidence>
<dbReference type="Proteomes" id="UP000231658">
    <property type="component" value="Unassembled WGS sequence"/>
</dbReference>
<keyword evidence="4" id="KW-1185">Reference proteome</keyword>
<name>A0A1C3RHR5_9PROT</name>
<organism evidence="3 4">
    <name type="scientific">Candidatus Terasakiella magnetica</name>
    <dbReference type="NCBI Taxonomy" id="1867952"/>
    <lineage>
        <taxon>Bacteria</taxon>
        <taxon>Pseudomonadati</taxon>
        <taxon>Pseudomonadota</taxon>
        <taxon>Alphaproteobacteria</taxon>
        <taxon>Rhodospirillales</taxon>
        <taxon>Terasakiellaceae</taxon>
        <taxon>Terasakiella</taxon>
    </lineage>
</organism>
<dbReference type="AlphaFoldDB" id="A0A1C3RHR5"/>
<proteinExistence type="predicted"/>